<feature type="domain" description="DUF3857" evidence="3">
    <location>
        <begin position="70"/>
        <end position="198"/>
    </location>
</feature>
<keyword evidence="5" id="KW-1185">Reference proteome</keyword>
<feature type="signal peptide" evidence="1">
    <location>
        <begin position="1"/>
        <end position="20"/>
    </location>
</feature>
<dbReference type="Gene3D" id="2.60.120.1130">
    <property type="match status" value="1"/>
</dbReference>
<reference evidence="4 5" key="1">
    <citation type="submission" date="2017-10" db="EMBL/GenBank/DDBJ databases">
        <title>Whole genome of Pedobacter ginsengisoli T01R-27 isolated from tomato rhizosphere.</title>
        <authorList>
            <person name="Weon H.-Y."/>
            <person name="Lee S.A."/>
            <person name="Sang M.K."/>
            <person name="Song J."/>
        </authorList>
    </citation>
    <scope>NUCLEOTIDE SEQUENCE [LARGE SCALE GENOMIC DNA]</scope>
    <source>
        <strain evidence="4 5">T01R-27</strain>
    </source>
</reference>
<dbReference type="EMBL" id="CP024091">
    <property type="protein sequence ID" value="ATP56682.1"/>
    <property type="molecule type" value="Genomic_DNA"/>
</dbReference>
<name>A0A2D1U504_9SPHI</name>
<accession>A0A2D1U504</accession>
<dbReference type="InterPro" id="IPR002931">
    <property type="entry name" value="Transglutaminase-like"/>
</dbReference>
<dbReference type="AlphaFoldDB" id="A0A2D1U504"/>
<dbReference type="OrthoDB" id="98874at2"/>
<dbReference type="Pfam" id="PF01841">
    <property type="entry name" value="Transglut_core"/>
    <property type="match status" value="1"/>
</dbReference>
<dbReference type="RefSeq" id="WP_099438619.1">
    <property type="nucleotide sequence ID" value="NZ_CP024091.1"/>
</dbReference>
<dbReference type="Pfam" id="PF12969">
    <property type="entry name" value="DUF3857"/>
    <property type="match status" value="1"/>
</dbReference>
<keyword evidence="1" id="KW-0732">Signal</keyword>
<dbReference type="InterPro" id="IPR038765">
    <property type="entry name" value="Papain-like_cys_pep_sf"/>
</dbReference>
<organism evidence="4 5">
    <name type="scientific">Pedobacter ginsengisoli</name>
    <dbReference type="NCBI Taxonomy" id="363852"/>
    <lineage>
        <taxon>Bacteria</taxon>
        <taxon>Pseudomonadati</taxon>
        <taxon>Bacteroidota</taxon>
        <taxon>Sphingobacteriia</taxon>
        <taxon>Sphingobacteriales</taxon>
        <taxon>Sphingobacteriaceae</taxon>
        <taxon>Pedobacter</taxon>
    </lineage>
</organism>
<evidence type="ECO:0000259" key="3">
    <source>
        <dbReference type="Pfam" id="PF12969"/>
    </source>
</evidence>
<feature type="chain" id="PRO_5013871052" evidence="1">
    <location>
        <begin position="21"/>
        <end position="658"/>
    </location>
</feature>
<gene>
    <name evidence="4" type="ORF">CPT03_09445</name>
</gene>
<dbReference type="Proteomes" id="UP000223749">
    <property type="component" value="Chromosome"/>
</dbReference>
<evidence type="ECO:0000256" key="1">
    <source>
        <dbReference type="SAM" id="SignalP"/>
    </source>
</evidence>
<dbReference type="KEGG" id="pgs:CPT03_09445"/>
<evidence type="ECO:0000313" key="5">
    <source>
        <dbReference type="Proteomes" id="UP000223749"/>
    </source>
</evidence>
<dbReference type="InterPro" id="IPR024618">
    <property type="entry name" value="DUF3857"/>
</dbReference>
<sequence>MKLLFITLLLSIFSIVSTRAQDFEYGRITGNDVDLKNTSLDSNANAMVIREFGTASVQFDNATGKTFIVFDYHARIKLFNKQGFDHGNIVIPLNIYRDGEDELKELKATTINFVNGQLIKTELDKKKVFTEKKNKYVSLTKFTMPNLMEGSIIEYSYKVNLPSIFNFKTWEFQSDIPKLHSEYIAYIPAIYNYNTSLRGAQKLTKQDAKINKDCLSIAGTKIDCSKMTYIMTNVPALIEEDYMTAPTNFRSAIYYELSDYVMLNGGRKSITKTWKDVDYELTSDKSFGAQMKRKDVFKDIMPEILGKETDDLNKAKAIYTYIGKNIKMNGFIGFYSENNIKTALEKHSGNTGDINLALIAALSAANLDAEAVILSTRANGVVNNLYPVISDFNYVVAKVNIGDNSYLLDATQPLLPFGLLPLHCINGNGRVINLKKPSYWYDLKASQKESTKYILDAELTTEGKLKGKLTTYSLGYSALKKRQRIVAANSADEYVEKLDEQMPGISILKHSIENIDSLDYPLIEKYEIEMKVFDNLNADQSYFNPFFIDRISKNPFNLNERTYPVDMGAASEERITMMIKLPANISVVDKPKDMSMGLSDNGGKYLASTGMQDNSFIFNQMLQFNKPIYSSDDYLSLKEFYSRIIQSQKTDIVFKKTK</sequence>
<dbReference type="Gene3D" id="3.10.620.30">
    <property type="match status" value="1"/>
</dbReference>
<dbReference type="Gene3D" id="2.60.40.3140">
    <property type="match status" value="1"/>
</dbReference>
<evidence type="ECO:0000313" key="4">
    <source>
        <dbReference type="EMBL" id="ATP56682.1"/>
    </source>
</evidence>
<evidence type="ECO:0000259" key="2">
    <source>
        <dbReference type="Pfam" id="PF01841"/>
    </source>
</evidence>
<dbReference type="SUPFAM" id="SSF54001">
    <property type="entry name" value="Cysteine proteinases"/>
    <property type="match status" value="1"/>
</dbReference>
<proteinExistence type="predicted"/>
<feature type="domain" description="Transglutaminase-like" evidence="2">
    <location>
        <begin position="301"/>
        <end position="380"/>
    </location>
</feature>
<protein>
    <submittedName>
        <fullName evidence="4">DUF3857 domain-containing protein</fullName>
    </submittedName>
</protein>